<organism evidence="2 3">
    <name type="scientific">Rubritalea spongiae</name>
    <dbReference type="NCBI Taxonomy" id="430797"/>
    <lineage>
        <taxon>Bacteria</taxon>
        <taxon>Pseudomonadati</taxon>
        <taxon>Verrucomicrobiota</taxon>
        <taxon>Verrucomicrobiia</taxon>
        <taxon>Verrucomicrobiales</taxon>
        <taxon>Rubritaleaceae</taxon>
        <taxon>Rubritalea</taxon>
    </lineage>
</organism>
<protein>
    <submittedName>
        <fullName evidence="2">Outer membrane lipoprotein-sorting protein</fullName>
    </submittedName>
</protein>
<keyword evidence="3" id="KW-1185">Reference proteome</keyword>
<name>A0ABW5DZA9_9BACT</name>
<dbReference type="Gene3D" id="2.50.20.10">
    <property type="entry name" value="Lipoprotein localisation LolA/LolB/LppX"/>
    <property type="match status" value="1"/>
</dbReference>
<feature type="domain" description="Uncharacterized protein TP-0789" evidence="1">
    <location>
        <begin position="133"/>
        <end position="263"/>
    </location>
</feature>
<proteinExistence type="predicted"/>
<reference evidence="3" key="1">
    <citation type="journal article" date="2019" name="Int. J. Syst. Evol. Microbiol.">
        <title>The Global Catalogue of Microorganisms (GCM) 10K type strain sequencing project: providing services to taxonomists for standard genome sequencing and annotation.</title>
        <authorList>
            <consortium name="The Broad Institute Genomics Platform"/>
            <consortium name="The Broad Institute Genome Sequencing Center for Infectious Disease"/>
            <person name="Wu L."/>
            <person name="Ma J."/>
        </authorList>
    </citation>
    <scope>NUCLEOTIDE SEQUENCE [LARGE SCALE GENOMIC DNA]</scope>
    <source>
        <strain evidence="3">JCM 16545</strain>
    </source>
</reference>
<evidence type="ECO:0000259" key="1">
    <source>
        <dbReference type="Pfam" id="PF17131"/>
    </source>
</evidence>
<gene>
    <name evidence="2" type="ORF">ACFSQZ_00800</name>
</gene>
<dbReference type="RefSeq" id="WP_377096127.1">
    <property type="nucleotide sequence ID" value="NZ_JBHSJM010000001.1"/>
</dbReference>
<dbReference type="Pfam" id="PF17131">
    <property type="entry name" value="LolA_like"/>
    <property type="match status" value="1"/>
</dbReference>
<dbReference type="EMBL" id="JBHUJC010000001">
    <property type="protein sequence ID" value="MFD2274993.1"/>
    <property type="molecule type" value="Genomic_DNA"/>
</dbReference>
<accession>A0ABW5DZA9</accession>
<dbReference type="Proteomes" id="UP001597297">
    <property type="component" value="Unassembled WGS sequence"/>
</dbReference>
<dbReference type="InterPro" id="IPR033399">
    <property type="entry name" value="TP_0789-like"/>
</dbReference>
<comment type="caution">
    <text evidence="2">The sequence shown here is derived from an EMBL/GenBank/DDBJ whole genome shotgun (WGS) entry which is preliminary data.</text>
</comment>
<sequence length="273" mass="31266">MKFLKSSTGSNNDAQNYLNKWIGLAVIGDMDCSKQSMKAPFFVTLCLAVFCSYQAMADEAAERILANTRYSVTLQTQQDLHGYMSKNGEKTPLSLFLRKEDIQFFYKTGKEEERFHMRLAQDHYDLFEIVDGKTTQFEDSKLAQGINGTDVTYEDISMRFLYWKNATVVGEEKVNGQLCDKIRLENPSKTEGAYRIVYVWVHKKYGAMMKLVGYNAQGKPLKQFLVTDLMRLGKEYTLRTMRVSSVDPASNKQTGITYVEFQKAKKAEGKAMR</sequence>
<evidence type="ECO:0000313" key="2">
    <source>
        <dbReference type="EMBL" id="MFD2274993.1"/>
    </source>
</evidence>
<keyword evidence="2" id="KW-0449">Lipoprotein</keyword>
<evidence type="ECO:0000313" key="3">
    <source>
        <dbReference type="Proteomes" id="UP001597297"/>
    </source>
</evidence>